<dbReference type="SUPFAM" id="SSF47986">
    <property type="entry name" value="DEATH domain"/>
    <property type="match status" value="1"/>
</dbReference>
<protein>
    <recommendedName>
        <fullName evidence="3">CARD domain-containing protein</fullName>
    </recommendedName>
</protein>
<accession>A0ABP1RI77</accession>
<dbReference type="InterPro" id="IPR011029">
    <property type="entry name" value="DEATH-like_dom_sf"/>
</dbReference>
<evidence type="ECO:0000313" key="2">
    <source>
        <dbReference type="Proteomes" id="UP001642540"/>
    </source>
</evidence>
<sequence length="84" mass="9316">MATPRSETRRGSELVARLVAKGVISEENAEMIRNIDNPTQRSKKLFAIISANTNGSVDELVKLLELSSKDVAMNILKNVDLKEF</sequence>
<reference evidence="1 2" key="1">
    <citation type="submission" date="2024-08" db="EMBL/GenBank/DDBJ databases">
        <authorList>
            <person name="Cucini C."/>
            <person name="Frati F."/>
        </authorList>
    </citation>
    <scope>NUCLEOTIDE SEQUENCE [LARGE SCALE GENOMIC DNA]</scope>
</reference>
<gene>
    <name evidence="1" type="ORF">ODALV1_LOCUS22485</name>
</gene>
<dbReference type="EMBL" id="CAXLJM020000075">
    <property type="protein sequence ID" value="CAL8128716.1"/>
    <property type="molecule type" value="Genomic_DNA"/>
</dbReference>
<name>A0ABP1RI77_9HEXA</name>
<organism evidence="1 2">
    <name type="scientific">Orchesella dallaii</name>
    <dbReference type="NCBI Taxonomy" id="48710"/>
    <lineage>
        <taxon>Eukaryota</taxon>
        <taxon>Metazoa</taxon>
        <taxon>Ecdysozoa</taxon>
        <taxon>Arthropoda</taxon>
        <taxon>Hexapoda</taxon>
        <taxon>Collembola</taxon>
        <taxon>Entomobryomorpha</taxon>
        <taxon>Entomobryoidea</taxon>
        <taxon>Orchesellidae</taxon>
        <taxon>Orchesellinae</taxon>
        <taxon>Orchesella</taxon>
    </lineage>
</organism>
<comment type="caution">
    <text evidence="1">The sequence shown here is derived from an EMBL/GenBank/DDBJ whole genome shotgun (WGS) entry which is preliminary data.</text>
</comment>
<dbReference type="Gene3D" id="1.10.533.10">
    <property type="entry name" value="Death Domain, Fas"/>
    <property type="match status" value="1"/>
</dbReference>
<evidence type="ECO:0008006" key="3">
    <source>
        <dbReference type="Google" id="ProtNLM"/>
    </source>
</evidence>
<evidence type="ECO:0000313" key="1">
    <source>
        <dbReference type="EMBL" id="CAL8128716.1"/>
    </source>
</evidence>
<keyword evidence="2" id="KW-1185">Reference proteome</keyword>
<proteinExistence type="predicted"/>
<dbReference type="Proteomes" id="UP001642540">
    <property type="component" value="Unassembled WGS sequence"/>
</dbReference>